<accession>A0A1U9YWR7</accession>
<evidence type="ECO:0000313" key="6">
    <source>
        <dbReference type="EMBL" id="AQZ49820.1"/>
    </source>
</evidence>
<dbReference type="InterPro" id="IPR018060">
    <property type="entry name" value="HTH_AraC"/>
</dbReference>
<dbReference type="InterPro" id="IPR037923">
    <property type="entry name" value="HTH-like"/>
</dbReference>
<dbReference type="SUPFAM" id="SSF51215">
    <property type="entry name" value="Regulatory protein AraC"/>
    <property type="match status" value="1"/>
</dbReference>
<dbReference type="eggNOG" id="COG2207">
    <property type="taxonomic scope" value="Bacteria"/>
</dbReference>
<evidence type="ECO:0000313" key="7">
    <source>
        <dbReference type="Proteomes" id="UP000191135"/>
    </source>
</evidence>
<name>A0A1U9YWR7_9HYPH</name>
<dbReference type="InterPro" id="IPR003313">
    <property type="entry name" value="AraC-bd"/>
</dbReference>
<dbReference type="Pfam" id="PF02311">
    <property type="entry name" value="AraC_binding"/>
    <property type="match status" value="1"/>
</dbReference>
<dbReference type="SMART" id="SM00342">
    <property type="entry name" value="HTH_ARAC"/>
    <property type="match status" value="1"/>
</dbReference>
<dbReference type="PANTHER" id="PTHR43280:SF2">
    <property type="entry name" value="HTH-TYPE TRANSCRIPTIONAL REGULATOR EXSA"/>
    <property type="match status" value="1"/>
</dbReference>
<evidence type="ECO:0000256" key="1">
    <source>
        <dbReference type="ARBA" id="ARBA00023015"/>
    </source>
</evidence>
<dbReference type="KEGG" id="mmed:Mame_00437"/>
<dbReference type="InterPro" id="IPR020449">
    <property type="entry name" value="Tscrpt_reg_AraC-type_HTH"/>
</dbReference>
<feature type="domain" description="HTH araC/xylS-type" evidence="5">
    <location>
        <begin position="188"/>
        <end position="286"/>
    </location>
</feature>
<dbReference type="PROSITE" id="PS01124">
    <property type="entry name" value="HTH_ARAC_FAMILY_2"/>
    <property type="match status" value="1"/>
</dbReference>
<dbReference type="PANTHER" id="PTHR43280">
    <property type="entry name" value="ARAC-FAMILY TRANSCRIPTIONAL REGULATOR"/>
    <property type="match status" value="1"/>
</dbReference>
<evidence type="ECO:0000256" key="4">
    <source>
        <dbReference type="ARBA" id="ARBA00023163"/>
    </source>
</evidence>
<gene>
    <name evidence="6" type="primary">btr_1</name>
    <name evidence="6" type="ORF">Mame_00437</name>
</gene>
<evidence type="ECO:0000256" key="3">
    <source>
        <dbReference type="ARBA" id="ARBA00023159"/>
    </source>
</evidence>
<dbReference type="GO" id="GO:0043565">
    <property type="term" value="F:sequence-specific DNA binding"/>
    <property type="evidence" value="ECO:0007669"/>
    <property type="project" value="InterPro"/>
</dbReference>
<dbReference type="Gene3D" id="1.10.10.60">
    <property type="entry name" value="Homeodomain-like"/>
    <property type="match status" value="2"/>
</dbReference>
<keyword evidence="4" id="KW-0804">Transcription</keyword>
<keyword evidence="7" id="KW-1185">Reference proteome</keyword>
<dbReference type="InterPro" id="IPR009057">
    <property type="entry name" value="Homeodomain-like_sf"/>
</dbReference>
<proteinExistence type="predicted"/>
<evidence type="ECO:0000256" key="2">
    <source>
        <dbReference type="ARBA" id="ARBA00023125"/>
    </source>
</evidence>
<keyword evidence="2" id="KW-0238">DNA-binding</keyword>
<dbReference type="GO" id="GO:0003700">
    <property type="term" value="F:DNA-binding transcription factor activity"/>
    <property type="evidence" value="ECO:0007669"/>
    <property type="project" value="InterPro"/>
</dbReference>
<dbReference type="SUPFAM" id="SSF46689">
    <property type="entry name" value="Homeodomain-like"/>
    <property type="match status" value="2"/>
</dbReference>
<dbReference type="STRING" id="1122214.Mame_00437"/>
<dbReference type="AlphaFoldDB" id="A0A1U9YWR7"/>
<protein>
    <submittedName>
        <fullName evidence="6">Bacillibactin transport regulator</fullName>
    </submittedName>
</protein>
<dbReference type="Proteomes" id="UP000191135">
    <property type="component" value="Chromosome"/>
</dbReference>
<keyword evidence="1" id="KW-0805">Transcription regulation</keyword>
<reference evidence="6 7" key="1">
    <citation type="submission" date="2017-03" db="EMBL/GenBank/DDBJ databases">
        <title>Foreign affairs: Plasmid Transfer between Roseobacters and Rhizobia.</title>
        <authorList>
            <person name="Bartling P."/>
            <person name="Bunk B."/>
            <person name="Overmann J."/>
            <person name="Brinkmann H."/>
            <person name="Petersen J."/>
        </authorList>
    </citation>
    <scope>NUCLEOTIDE SEQUENCE [LARGE SCALE GENOMIC DNA]</scope>
    <source>
        <strain evidence="6 7">MACL11</strain>
    </source>
</reference>
<organism evidence="6 7">
    <name type="scientific">Martelella mediterranea DSM 17316</name>
    <dbReference type="NCBI Taxonomy" id="1122214"/>
    <lineage>
        <taxon>Bacteria</taxon>
        <taxon>Pseudomonadati</taxon>
        <taxon>Pseudomonadota</taxon>
        <taxon>Alphaproteobacteria</taxon>
        <taxon>Hyphomicrobiales</taxon>
        <taxon>Aurantimonadaceae</taxon>
        <taxon>Martelella</taxon>
    </lineage>
</organism>
<dbReference type="EMBL" id="CP020330">
    <property type="protein sequence ID" value="AQZ49820.1"/>
    <property type="molecule type" value="Genomic_DNA"/>
</dbReference>
<dbReference type="Gene3D" id="2.60.120.280">
    <property type="entry name" value="Regulatory protein AraC"/>
    <property type="match status" value="1"/>
</dbReference>
<dbReference type="PRINTS" id="PR00032">
    <property type="entry name" value="HTHARAC"/>
</dbReference>
<sequence length="317" mass="35956">MGNFVLQELRAKAPIGRLISLPRGHQDLHAMPVSAGYEIRTKPDYQWDGRRRGQSPFSVIQYTIAGAGNLRFENQTYRIRPGETMLTLIPHNHRYWLEEDGYWEFFWISLNGEEAMRIQRAVLATTGPVLKLKEETVNQLADCLARLLSSETDTPARASAVAYEVTMLLYDDVFGVHTMPPVESRAMQRVIHYIDANLDKPLPVDRLAEISGFSRSHFSRLFAQSEGMPPAEYVLLRRLKQSTRLLASGDHTVKEVSGMAGFADPNYFAKVFRRYFRVSPTEFRKIGLAASIMTMNTETSPPALQKEPVEYPEADAD</sequence>
<dbReference type="RefSeq" id="WP_018064567.1">
    <property type="nucleotide sequence ID" value="NZ_AQWH01000008.1"/>
</dbReference>
<keyword evidence="3" id="KW-0010">Activator</keyword>
<evidence type="ECO:0000259" key="5">
    <source>
        <dbReference type="PROSITE" id="PS01124"/>
    </source>
</evidence>
<dbReference type="Pfam" id="PF12833">
    <property type="entry name" value="HTH_18"/>
    <property type="match status" value="1"/>
</dbReference>
<dbReference type="OrthoDB" id="9803764at2"/>